<dbReference type="PANTHER" id="PTHR21666:SF288">
    <property type="entry name" value="CELL DIVISION PROTEIN YTFB"/>
    <property type="match status" value="1"/>
</dbReference>
<keyword evidence="6" id="KW-0482">Metalloprotease</keyword>
<organism evidence="8 9">
    <name type="scientific">Stenotrophobium rhamnosiphilum</name>
    <dbReference type="NCBI Taxonomy" id="2029166"/>
    <lineage>
        <taxon>Bacteria</taxon>
        <taxon>Pseudomonadati</taxon>
        <taxon>Pseudomonadota</taxon>
        <taxon>Gammaproteobacteria</taxon>
        <taxon>Nevskiales</taxon>
        <taxon>Nevskiaceae</taxon>
        <taxon>Stenotrophobium</taxon>
    </lineage>
</organism>
<proteinExistence type="predicted"/>
<evidence type="ECO:0000256" key="2">
    <source>
        <dbReference type="ARBA" id="ARBA00022670"/>
    </source>
</evidence>
<keyword evidence="3" id="KW-0479">Metal-binding</keyword>
<keyword evidence="2" id="KW-0645">Protease</keyword>
<keyword evidence="9" id="KW-1185">Reference proteome</keyword>
<evidence type="ECO:0000256" key="6">
    <source>
        <dbReference type="ARBA" id="ARBA00023049"/>
    </source>
</evidence>
<protein>
    <submittedName>
        <fullName evidence="8">Endopeptidase</fullName>
    </submittedName>
</protein>
<feature type="domain" description="M23ase beta-sheet core" evidence="7">
    <location>
        <begin position="128"/>
        <end position="220"/>
    </location>
</feature>
<accession>A0A2T5MJV3</accession>
<dbReference type="Gene3D" id="2.70.70.10">
    <property type="entry name" value="Glucose Permease (Domain IIA)"/>
    <property type="match status" value="1"/>
</dbReference>
<keyword evidence="5" id="KW-0862">Zinc</keyword>
<dbReference type="EMBL" id="QANS01000001">
    <property type="protein sequence ID" value="PTU32851.1"/>
    <property type="molecule type" value="Genomic_DNA"/>
</dbReference>
<sequence length="241" mass="26373">MYLYFYRQRSSRRFKHRDVWLLGRRLATLSCGLILTMAPILVLGAEIDAPTASSAEALRPVPDVDRSEASQLAKVQLTDTHTAPKNLLPQESIPEALTLPAALLIPVAGVTSSELQDTFSEGRSSGRIHDAIDIMARKGTPIFAVADGTIAHLCKRGRGGLSIYQFDAKKNFVYFYAHLNAYSPSLVVGKKIKQGEIIGYVGHTGNARASAPHLHFAMASVATPNQWWGGDSINPYPLFQR</sequence>
<gene>
    <name evidence="8" type="ORF">CJD38_01690</name>
</gene>
<evidence type="ECO:0000256" key="5">
    <source>
        <dbReference type="ARBA" id="ARBA00022833"/>
    </source>
</evidence>
<evidence type="ECO:0000256" key="3">
    <source>
        <dbReference type="ARBA" id="ARBA00022723"/>
    </source>
</evidence>
<evidence type="ECO:0000313" key="9">
    <source>
        <dbReference type="Proteomes" id="UP000244248"/>
    </source>
</evidence>
<dbReference type="InterPro" id="IPR016047">
    <property type="entry name" value="M23ase_b-sheet_dom"/>
</dbReference>
<dbReference type="PANTHER" id="PTHR21666">
    <property type="entry name" value="PEPTIDASE-RELATED"/>
    <property type="match status" value="1"/>
</dbReference>
<keyword evidence="4" id="KW-0378">Hydrolase</keyword>
<dbReference type="GO" id="GO:0046872">
    <property type="term" value="F:metal ion binding"/>
    <property type="evidence" value="ECO:0007669"/>
    <property type="project" value="UniProtKB-KW"/>
</dbReference>
<dbReference type="SUPFAM" id="SSF51261">
    <property type="entry name" value="Duplicated hybrid motif"/>
    <property type="match status" value="1"/>
</dbReference>
<evidence type="ECO:0000256" key="4">
    <source>
        <dbReference type="ARBA" id="ARBA00022801"/>
    </source>
</evidence>
<dbReference type="CDD" id="cd12797">
    <property type="entry name" value="M23_peptidase"/>
    <property type="match status" value="1"/>
</dbReference>
<comment type="caution">
    <text evidence="8">The sequence shown here is derived from an EMBL/GenBank/DDBJ whole genome shotgun (WGS) entry which is preliminary data.</text>
</comment>
<reference evidence="8 9" key="1">
    <citation type="submission" date="2018-04" db="EMBL/GenBank/DDBJ databases">
        <title>Novel species isolated from glacier.</title>
        <authorList>
            <person name="Liu Q."/>
            <person name="Xin Y.-H."/>
        </authorList>
    </citation>
    <scope>NUCLEOTIDE SEQUENCE [LARGE SCALE GENOMIC DNA]</scope>
    <source>
        <strain evidence="8 9">GT1R17</strain>
    </source>
</reference>
<name>A0A2T5MJV3_9GAMM</name>
<comment type="cofactor">
    <cofactor evidence="1">
        <name>Zn(2+)</name>
        <dbReference type="ChEBI" id="CHEBI:29105"/>
    </cofactor>
</comment>
<evidence type="ECO:0000256" key="1">
    <source>
        <dbReference type="ARBA" id="ARBA00001947"/>
    </source>
</evidence>
<evidence type="ECO:0000313" key="8">
    <source>
        <dbReference type="EMBL" id="PTU32851.1"/>
    </source>
</evidence>
<dbReference type="AlphaFoldDB" id="A0A2T5MJV3"/>
<dbReference type="InterPro" id="IPR011055">
    <property type="entry name" value="Dup_hybrid_motif"/>
</dbReference>
<dbReference type="GO" id="GO:0006508">
    <property type="term" value="P:proteolysis"/>
    <property type="evidence" value="ECO:0007669"/>
    <property type="project" value="UniProtKB-KW"/>
</dbReference>
<dbReference type="InterPro" id="IPR050570">
    <property type="entry name" value="Cell_wall_metabolism_enzyme"/>
</dbReference>
<dbReference type="Pfam" id="PF01551">
    <property type="entry name" value="Peptidase_M23"/>
    <property type="match status" value="1"/>
</dbReference>
<dbReference type="GO" id="GO:0004222">
    <property type="term" value="F:metalloendopeptidase activity"/>
    <property type="evidence" value="ECO:0007669"/>
    <property type="project" value="TreeGrafter"/>
</dbReference>
<dbReference type="Proteomes" id="UP000244248">
    <property type="component" value="Unassembled WGS sequence"/>
</dbReference>
<evidence type="ECO:0000259" key="7">
    <source>
        <dbReference type="Pfam" id="PF01551"/>
    </source>
</evidence>